<organism evidence="8 9">
    <name type="scientific">Burkholderia gladioli</name>
    <name type="common">Pseudomonas marginata</name>
    <name type="synonym">Phytomonas marginata</name>
    <dbReference type="NCBI Taxonomy" id="28095"/>
    <lineage>
        <taxon>Bacteria</taxon>
        <taxon>Pseudomonadati</taxon>
        <taxon>Pseudomonadota</taxon>
        <taxon>Betaproteobacteria</taxon>
        <taxon>Burkholderiales</taxon>
        <taxon>Burkholderiaceae</taxon>
        <taxon>Burkholderia</taxon>
    </lineage>
</organism>
<protein>
    <submittedName>
        <fullName evidence="8">DNA-binding protein</fullName>
    </submittedName>
</protein>
<dbReference type="InterPro" id="IPR051446">
    <property type="entry name" value="HTH_trans_reg/aminotransferase"/>
</dbReference>
<keyword evidence="5" id="KW-0804">Transcription</keyword>
<evidence type="ECO:0000256" key="3">
    <source>
        <dbReference type="ARBA" id="ARBA00023015"/>
    </source>
</evidence>
<dbReference type="SUPFAM" id="SSF53383">
    <property type="entry name" value="PLP-dependent transferases"/>
    <property type="match status" value="1"/>
</dbReference>
<dbReference type="Pfam" id="PF00392">
    <property type="entry name" value="GntR"/>
    <property type="match status" value="1"/>
</dbReference>
<dbReference type="CDD" id="cd07377">
    <property type="entry name" value="WHTH_GntR"/>
    <property type="match status" value="1"/>
</dbReference>
<dbReference type="GO" id="GO:0030170">
    <property type="term" value="F:pyridoxal phosphate binding"/>
    <property type="evidence" value="ECO:0007669"/>
    <property type="project" value="InterPro"/>
</dbReference>
<feature type="region of interest" description="Disordered" evidence="6">
    <location>
        <begin position="144"/>
        <end position="170"/>
    </location>
</feature>
<evidence type="ECO:0000256" key="5">
    <source>
        <dbReference type="ARBA" id="ARBA00023163"/>
    </source>
</evidence>
<reference evidence="9" key="1">
    <citation type="submission" date="2017-09" db="EMBL/GenBank/DDBJ databases">
        <title>FDA dAtabase for Regulatory Grade micrObial Sequences (FDA-ARGOS): Supporting development and validation of Infectious Disease Dx tests.</title>
        <authorList>
            <person name="Minogue T."/>
            <person name="Wolcott M."/>
            <person name="Wasieloski L."/>
            <person name="Aguilar W."/>
            <person name="Moore D."/>
            <person name="Tallon L."/>
            <person name="Sadzewicz L."/>
            <person name="Ott S."/>
            <person name="Zhao X."/>
            <person name="Nagaraj S."/>
            <person name="Vavikolanu K."/>
            <person name="Aluvathingal J."/>
            <person name="Nadendla S."/>
            <person name="Sichtig H."/>
        </authorList>
    </citation>
    <scope>NUCLEOTIDE SEQUENCE [LARGE SCALE GENOMIC DNA]</scope>
    <source>
        <strain evidence="9">FDAARGOS_390</strain>
    </source>
</reference>
<keyword evidence="3" id="KW-0805">Transcription regulation</keyword>
<evidence type="ECO:0000256" key="2">
    <source>
        <dbReference type="ARBA" id="ARBA00022898"/>
    </source>
</evidence>
<evidence type="ECO:0000313" key="8">
    <source>
        <dbReference type="EMBL" id="PEH40883.1"/>
    </source>
</evidence>
<gene>
    <name evidence="8" type="ORF">CRM94_01175</name>
</gene>
<name>A0A2A7SBR3_BURGA</name>
<dbReference type="InterPro" id="IPR004839">
    <property type="entry name" value="Aminotransferase_I/II_large"/>
</dbReference>
<dbReference type="PANTHER" id="PTHR46577">
    <property type="entry name" value="HTH-TYPE TRANSCRIPTIONAL REGULATORY PROTEIN GABR"/>
    <property type="match status" value="1"/>
</dbReference>
<dbReference type="InterPro" id="IPR000524">
    <property type="entry name" value="Tscrpt_reg_HTH_GntR"/>
</dbReference>
<evidence type="ECO:0000259" key="7">
    <source>
        <dbReference type="PROSITE" id="PS50949"/>
    </source>
</evidence>
<dbReference type="SUPFAM" id="SSF46785">
    <property type="entry name" value="Winged helix' DNA-binding domain"/>
    <property type="match status" value="1"/>
</dbReference>
<dbReference type="GO" id="GO:0003700">
    <property type="term" value="F:DNA-binding transcription factor activity"/>
    <property type="evidence" value="ECO:0007669"/>
    <property type="project" value="InterPro"/>
</dbReference>
<dbReference type="Pfam" id="PF00155">
    <property type="entry name" value="Aminotran_1_2"/>
    <property type="match status" value="1"/>
</dbReference>
<accession>A0A2A7SBR3</accession>
<dbReference type="Gene3D" id="3.40.640.10">
    <property type="entry name" value="Type I PLP-dependent aspartate aminotransferase-like (Major domain)"/>
    <property type="match status" value="1"/>
</dbReference>
<dbReference type="PANTHER" id="PTHR46577:SF1">
    <property type="entry name" value="HTH-TYPE TRANSCRIPTIONAL REGULATORY PROTEIN GABR"/>
    <property type="match status" value="1"/>
</dbReference>
<proteinExistence type="inferred from homology"/>
<comment type="caution">
    <text evidence="8">The sequence shown here is derived from an EMBL/GenBank/DDBJ whole genome shotgun (WGS) entry which is preliminary data.</text>
</comment>
<dbReference type="InterPro" id="IPR036390">
    <property type="entry name" value="WH_DNA-bd_sf"/>
</dbReference>
<dbReference type="SMART" id="SM00345">
    <property type="entry name" value="HTH_GNTR"/>
    <property type="match status" value="1"/>
</dbReference>
<dbReference type="Gene3D" id="1.10.10.10">
    <property type="entry name" value="Winged helix-like DNA-binding domain superfamily/Winged helix DNA-binding domain"/>
    <property type="match status" value="1"/>
</dbReference>
<evidence type="ECO:0000256" key="4">
    <source>
        <dbReference type="ARBA" id="ARBA00023125"/>
    </source>
</evidence>
<dbReference type="InterPro" id="IPR036388">
    <property type="entry name" value="WH-like_DNA-bd_sf"/>
</dbReference>
<evidence type="ECO:0000313" key="9">
    <source>
        <dbReference type="Proteomes" id="UP000220629"/>
    </source>
</evidence>
<dbReference type="AlphaFoldDB" id="A0A2A7SBR3"/>
<keyword evidence="2" id="KW-0663">Pyridoxal phosphate</keyword>
<dbReference type="InterPro" id="IPR015421">
    <property type="entry name" value="PyrdxlP-dep_Trfase_major"/>
</dbReference>
<dbReference type="PROSITE" id="PS50949">
    <property type="entry name" value="HTH_GNTR"/>
    <property type="match status" value="1"/>
</dbReference>
<feature type="domain" description="HTH gntR-type" evidence="7">
    <location>
        <begin position="21"/>
        <end position="89"/>
    </location>
</feature>
<comment type="similarity">
    <text evidence="1">In the C-terminal section; belongs to the class-I pyridoxal-phosphate-dependent aminotransferase family.</text>
</comment>
<dbReference type="EMBL" id="PDDY01000001">
    <property type="protein sequence ID" value="PEH40883.1"/>
    <property type="molecule type" value="Genomic_DNA"/>
</dbReference>
<dbReference type="GO" id="GO:0003677">
    <property type="term" value="F:DNA binding"/>
    <property type="evidence" value="ECO:0007669"/>
    <property type="project" value="UniProtKB-KW"/>
</dbReference>
<dbReference type="RefSeq" id="WP_098151337.1">
    <property type="nucleotide sequence ID" value="NZ_CP065596.1"/>
</dbReference>
<feature type="region of interest" description="Disordered" evidence="6">
    <location>
        <begin position="102"/>
        <end position="125"/>
    </location>
</feature>
<sequence>MARTARSPAVPALGPLDRAAGQLSRQLAQALRDAIRRGGLLPGEPLPATRQLAAALGLARGTVIEAFEQLVAEGFLVSCGRTGTWVAPALNLPVAAMGLRPGQARPGRDAEPASRAGRAGAVGGVGGAAGTTGAAGIAEVAEATKSAEAGDSRRHTASVTGENPAGPSRLPGPAAMYAAIAADFEPLPPIPFAVSVPGGATLPDAAWRRLGNRLRARGPAAPSGYGDTRGVDALREAIAAYVRRARSVRCEAAQVIVTSGTQQGLYLAAQVLLGEGERAWVENPAYRGITAILESTGRREAIVRVPVDAEGLDVDAGLRLAPEARAAFVTPSHQYPLGMPLSVARRDALLDWARARDAWIVEDDYDSELRYAGHPFPAMQGLDPRRVVYLGTFSKILFPSLRLGYAIVPPELVAAFRGARVLMDRHPPEADQHVLAAFIGEGHLDRHIRRVRGVYAASRARLIATLDAALPPELAWREPSDQGMHLVLWLAPGLDDRRVAAAALEAGVAVRPVSPMYAPGTARAGLVLGFGGYDEAVMEAAARRLAAVIVAAAK</sequence>
<dbReference type="InterPro" id="IPR015424">
    <property type="entry name" value="PyrdxlP-dep_Trfase"/>
</dbReference>
<evidence type="ECO:0000256" key="1">
    <source>
        <dbReference type="ARBA" id="ARBA00005384"/>
    </source>
</evidence>
<dbReference type="Proteomes" id="UP000220629">
    <property type="component" value="Unassembled WGS sequence"/>
</dbReference>
<dbReference type="PRINTS" id="PR00035">
    <property type="entry name" value="HTHGNTR"/>
</dbReference>
<keyword evidence="4 8" id="KW-0238">DNA-binding</keyword>
<dbReference type="CDD" id="cd00609">
    <property type="entry name" value="AAT_like"/>
    <property type="match status" value="1"/>
</dbReference>
<evidence type="ECO:0000256" key="6">
    <source>
        <dbReference type="SAM" id="MobiDB-lite"/>
    </source>
</evidence>